<gene>
    <name evidence="1" type="ORF">OR37_04049</name>
</gene>
<keyword evidence="2" id="KW-1185">Reference proteome</keyword>
<dbReference type="Proteomes" id="UP000013063">
    <property type="component" value="Unassembled WGS sequence"/>
</dbReference>
<accession>R0EB28</accession>
<comment type="caution">
    <text evidence="1">The sequence shown here is derived from an EMBL/GenBank/DDBJ whole genome shotgun (WGS) entry which is preliminary data.</text>
</comment>
<dbReference type="EMBL" id="APMP01000044">
    <property type="protein sequence ID" value="ENZ78572.1"/>
    <property type="molecule type" value="Genomic_DNA"/>
</dbReference>
<evidence type="ECO:0000313" key="1">
    <source>
        <dbReference type="EMBL" id="ENZ78572.1"/>
    </source>
</evidence>
<dbReference type="SUPFAM" id="SSF51120">
    <property type="entry name" value="beta-Roll"/>
    <property type="match status" value="1"/>
</dbReference>
<organism evidence="1 2">
    <name type="scientific">Caulobacter vibrioides OR37</name>
    <dbReference type="NCBI Taxonomy" id="1292034"/>
    <lineage>
        <taxon>Bacteria</taxon>
        <taxon>Pseudomonadati</taxon>
        <taxon>Pseudomonadota</taxon>
        <taxon>Alphaproteobacteria</taxon>
        <taxon>Caulobacterales</taxon>
        <taxon>Caulobacteraceae</taxon>
        <taxon>Caulobacter</taxon>
    </lineage>
</organism>
<dbReference type="STRING" id="1292034.OR37_04049"/>
<dbReference type="PRINTS" id="PR00313">
    <property type="entry name" value="CABNDNGRPT"/>
</dbReference>
<dbReference type="AlphaFoldDB" id="R0EB28"/>
<dbReference type="eggNOG" id="COG2931">
    <property type="taxonomic scope" value="Bacteria"/>
</dbReference>
<name>R0EB28_CAUVI</name>
<dbReference type="InterPro" id="IPR011049">
    <property type="entry name" value="Serralysin-like_metalloprot_C"/>
</dbReference>
<dbReference type="InterPro" id="IPR001343">
    <property type="entry name" value="Hemolysn_Ca-bd"/>
</dbReference>
<evidence type="ECO:0000313" key="2">
    <source>
        <dbReference type="Proteomes" id="UP000013063"/>
    </source>
</evidence>
<evidence type="ECO:0008006" key="3">
    <source>
        <dbReference type="Google" id="ProtNLM"/>
    </source>
</evidence>
<sequence precursor="true">MANLFLGPGVAVDFLDLGTYGPPRPAPTVKTSTRFVIDYGDGSVEEYTGFGFSYGANGYPVGGTITGGKATDAGDLVLSITDLSLSVATLMGYFNAGNDQAAQAYIFAGADHMIGGDGADTIRGFSGDDSIEGKGGNDILYGDAGDDTIDGGTGNDIAGFWGALADYKITKSGANWIVSDTRANGNQGTDTLINIERIKFDDRTLNVFAYSSQVDTAAANILRTTVTTDTSLLVGNGVKTTSQGIADIIKAADATTSVATLAYQFFTGKIPGQAGIDYLVSATGPNANNLNSAYYQSFNLENRYINFAVNLGKNGEGKAAFTTKYGGLSLFDATREAYKAIFGGTPTDAKVHAMIDTRVDYFASYGGDGANGVGTKAAMVGWLLAEAVKADVGMYSKANDAFLADLADGAAFAIDLVGVYGKAAYAYAG</sequence>
<dbReference type="RefSeq" id="WP_004624673.1">
    <property type="nucleotide sequence ID" value="NZ_APMP01000044.1"/>
</dbReference>
<proteinExistence type="predicted"/>
<dbReference type="Gene3D" id="2.150.10.10">
    <property type="entry name" value="Serralysin-like metalloprotease, C-terminal"/>
    <property type="match status" value="1"/>
</dbReference>
<dbReference type="GO" id="GO:0005509">
    <property type="term" value="F:calcium ion binding"/>
    <property type="evidence" value="ECO:0007669"/>
    <property type="project" value="InterPro"/>
</dbReference>
<dbReference type="InterPro" id="IPR018511">
    <property type="entry name" value="Hemolysin-typ_Ca-bd_CS"/>
</dbReference>
<reference evidence="1 2" key="1">
    <citation type="journal article" date="2013" name="Genome Announc.">
        <title>Draft Genome Sequence for Caulobacter sp. Strain OR37, a Bacterium Tolerant to Heavy Metals.</title>
        <authorList>
            <person name="Utturkar S.M."/>
            <person name="Bollmann A."/>
            <person name="Brzoska R.M."/>
            <person name="Klingeman D.M."/>
            <person name="Epstein S.E."/>
            <person name="Palumbo A.V."/>
            <person name="Brown S.D."/>
        </authorList>
    </citation>
    <scope>NUCLEOTIDE SEQUENCE [LARGE SCALE GENOMIC DNA]</scope>
    <source>
        <strain evidence="1 2">OR37</strain>
    </source>
</reference>
<dbReference type="Pfam" id="PF19198">
    <property type="entry name" value="RsaA_NTD"/>
    <property type="match status" value="1"/>
</dbReference>
<dbReference type="PATRIC" id="fig|1292034.3.peg.4013"/>
<dbReference type="Pfam" id="PF00353">
    <property type="entry name" value="HemolysinCabind"/>
    <property type="match status" value="1"/>
</dbReference>
<protein>
    <recommendedName>
        <fullName evidence="3">Calcium-binding protein</fullName>
    </recommendedName>
</protein>
<dbReference type="PROSITE" id="PS00330">
    <property type="entry name" value="HEMOLYSIN_CALCIUM"/>
    <property type="match status" value="1"/>
</dbReference>